<dbReference type="InterPro" id="IPR020549">
    <property type="entry name" value="YbeY_CS"/>
</dbReference>
<dbReference type="PANTHER" id="PTHR46986:SF1">
    <property type="entry name" value="ENDORIBONUCLEASE YBEY, CHLOROPLASTIC"/>
    <property type="match status" value="1"/>
</dbReference>
<dbReference type="Pfam" id="PF02130">
    <property type="entry name" value="YbeY"/>
    <property type="match status" value="1"/>
</dbReference>
<dbReference type="InterPro" id="IPR044730">
    <property type="entry name" value="RNase_H-like_dom_plant"/>
</dbReference>
<evidence type="ECO:0000256" key="6">
    <source>
        <dbReference type="ARBA" id="ARBA00022801"/>
    </source>
</evidence>
<keyword evidence="3" id="KW-0540">Nuclease</keyword>
<comment type="similarity">
    <text evidence="2">Belongs to the endoribonuclease YbeY family.</text>
</comment>
<dbReference type="Proteomes" id="UP001552299">
    <property type="component" value="Unassembled WGS sequence"/>
</dbReference>
<dbReference type="PROSITE" id="PS01228">
    <property type="entry name" value="COF_1"/>
    <property type="match status" value="1"/>
</dbReference>
<dbReference type="InterPro" id="IPR023214">
    <property type="entry name" value="HAD_sf"/>
</dbReference>
<dbReference type="GO" id="GO:0016787">
    <property type="term" value="F:hydrolase activity"/>
    <property type="evidence" value="ECO:0007669"/>
    <property type="project" value="UniProtKB-KW"/>
</dbReference>
<dbReference type="GO" id="GO:0004519">
    <property type="term" value="F:endonuclease activity"/>
    <property type="evidence" value="ECO:0007669"/>
    <property type="project" value="UniProtKB-KW"/>
</dbReference>
<dbReference type="Pfam" id="PF08282">
    <property type="entry name" value="Hydrolase_3"/>
    <property type="match status" value="1"/>
</dbReference>
<dbReference type="PANTHER" id="PTHR46986">
    <property type="entry name" value="ENDORIBONUCLEASE YBEY, CHLOROPLASTIC"/>
    <property type="match status" value="1"/>
</dbReference>
<keyword evidence="7" id="KW-0862">Zinc</keyword>
<dbReference type="GO" id="GO:0046872">
    <property type="term" value="F:metal ion binding"/>
    <property type="evidence" value="ECO:0007669"/>
    <property type="project" value="UniProtKB-KW"/>
</dbReference>
<dbReference type="Pfam" id="PF13456">
    <property type="entry name" value="RVT_3"/>
    <property type="match status" value="1"/>
</dbReference>
<dbReference type="AlphaFoldDB" id="A0ABD0U2K6"/>
<name>A0ABD0U2K6_DENTH</name>
<evidence type="ECO:0000313" key="11">
    <source>
        <dbReference type="Proteomes" id="UP001552299"/>
    </source>
</evidence>
<feature type="domain" description="RNase H type-1" evidence="8">
    <location>
        <begin position="507"/>
        <end position="587"/>
    </location>
</feature>
<dbReference type="InterPro" id="IPR002036">
    <property type="entry name" value="YbeY"/>
</dbReference>
<keyword evidence="4" id="KW-0479">Metal-binding</keyword>
<evidence type="ECO:0000313" key="10">
    <source>
        <dbReference type="EMBL" id="KAL0906121.1"/>
    </source>
</evidence>
<accession>A0ABD0U2K6</accession>
<evidence type="ECO:0000259" key="8">
    <source>
        <dbReference type="Pfam" id="PF13456"/>
    </source>
</evidence>
<comment type="caution">
    <text evidence="10">The sequence shown here is derived from an EMBL/GenBank/DDBJ whole genome shotgun (WGS) entry which is preliminary data.</text>
</comment>
<proteinExistence type="inferred from homology"/>
<dbReference type="Gene3D" id="3.30.1240.10">
    <property type="match status" value="1"/>
</dbReference>
<feature type="domain" description="Reverse transcriptase zinc-binding" evidence="9">
    <location>
        <begin position="324"/>
        <end position="395"/>
    </location>
</feature>
<evidence type="ECO:0000259" key="9">
    <source>
        <dbReference type="Pfam" id="PF13966"/>
    </source>
</evidence>
<organism evidence="10 11">
    <name type="scientific">Dendrobium thyrsiflorum</name>
    <name type="common">Pinecone-like raceme dendrobium</name>
    <name type="synonym">Orchid</name>
    <dbReference type="NCBI Taxonomy" id="117978"/>
    <lineage>
        <taxon>Eukaryota</taxon>
        <taxon>Viridiplantae</taxon>
        <taxon>Streptophyta</taxon>
        <taxon>Embryophyta</taxon>
        <taxon>Tracheophyta</taxon>
        <taxon>Spermatophyta</taxon>
        <taxon>Magnoliopsida</taxon>
        <taxon>Liliopsida</taxon>
        <taxon>Asparagales</taxon>
        <taxon>Orchidaceae</taxon>
        <taxon>Epidendroideae</taxon>
        <taxon>Malaxideae</taxon>
        <taxon>Dendrobiinae</taxon>
        <taxon>Dendrobium</taxon>
    </lineage>
</organism>
<dbReference type="Gene3D" id="3.40.390.30">
    <property type="entry name" value="Metalloproteases ('zincins'), catalytic domain"/>
    <property type="match status" value="1"/>
</dbReference>
<dbReference type="EMBL" id="JANQDX010000018">
    <property type="protein sequence ID" value="KAL0906121.1"/>
    <property type="molecule type" value="Genomic_DNA"/>
</dbReference>
<evidence type="ECO:0000256" key="4">
    <source>
        <dbReference type="ARBA" id="ARBA00022723"/>
    </source>
</evidence>
<gene>
    <name evidence="10" type="ORF">M5K25_024586</name>
</gene>
<dbReference type="CDD" id="cd06222">
    <property type="entry name" value="RNase_H_like"/>
    <property type="match status" value="1"/>
</dbReference>
<comment type="cofactor">
    <cofactor evidence="1">
        <name>Zn(2+)</name>
        <dbReference type="ChEBI" id="CHEBI:29105"/>
    </cofactor>
</comment>
<dbReference type="InterPro" id="IPR026960">
    <property type="entry name" value="RVT-Znf"/>
</dbReference>
<protein>
    <submittedName>
        <fullName evidence="10">Uncharacterized protein</fullName>
    </submittedName>
</protein>
<evidence type="ECO:0000256" key="2">
    <source>
        <dbReference type="ARBA" id="ARBA00010875"/>
    </source>
</evidence>
<evidence type="ECO:0000256" key="7">
    <source>
        <dbReference type="ARBA" id="ARBA00022833"/>
    </source>
</evidence>
<keyword evidence="6" id="KW-0378">Hydrolase</keyword>
<reference evidence="10 11" key="1">
    <citation type="journal article" date="2024" name="Plant Biotechnol. J.">
        <title>Dendrobium thyrsiflorum genome and its molecular insights into genes involved in important horticultural traits.</title>
        <authorList>
            <person name="Chen B."/>
            <person name="Wang J.Y."/>
            <person name="Zheng P.J."/>
            <person name="Li K.L."/>
            <person name="Liang Y.M."/>
            <person name="Chen X.F."/>
            <person name="Zhang C."/>
            <person name="Zhao X."/>
            <person name="He X."/>
            <person name="Zhang G.Q."/>
            <person name="Liu Z.J."/>
            <person name="Xu Q."/>
        </authorList>
    </citation>
    <scope>NUCLEOTIDE SEQUENCE [LARGE SCALE GENOMIC DNA]</scope>
    <source>
        <strain evidence="10">GZMU011</strain>
    </source>
</reference>
<dbReference type="InterPro" id="IPR023091">
    <property type="entry name" value="MetalPrtase_cat_dom_sf_prd"/>
</dbReference>
<evidence type="ECO:0000256" key="1">
    <source>
        <dbReference type="ARBA" id="ARBA00001947"/>
    </source>
</evidence>
<dbReference type="SUPFAM" id="SSF56784">
    <property type="entry name" value="HAD-like"/>
    <property type="match status" value="1"/>
</dbReference>
<dbReference type="Pfam" id="PF13966">
    <property type="entry name" value="zf-RVT"/>
    <property type="match status" value="1"/>
</dbReference>
<evidence type="ECO:0000256" key="3">
    <source>
        <dbReference type="ARBA" id="ARBA00022722"/>
    </source>
</evidence>
<dbReference type="PROSITE" id="PS01306">
    <property type="entry name" value="UPF0054"/>
    <property type="match status" value="1"/>
</dbReference>
<keyword evidence="5" id="KW-0255">Endonuclease</keyword>
<evidence type="ECO:0000256" key="5">
    <source>
        <dbReference type="ARBA" id="ARBA00022759"/>
    </source>
</evidence>
<dbReference type="Gene3D" id="3.40.50.1000">
    <property type="entry name" value="HAD superfamily/HAD-like"/>
    <property type="match status" value="1"/>
</dbReference>
<dbReference type="InterPro" id="IPR036412">
    <property type="entry name" value="HAD-like_sf"/>
</dbReference>
<dbReference type="SUPFAM" id="SSF55486">
    <property type="entry name" value="Metalloproteases ('zincins'), catalytic domain"/>
    <property type="match status" value="1"/>
</dbReference>
<sequence length="846" mass="96620">MDRNEQTLLDADFNSSEILQVNLQKSSILMGKNVGRKRKKKIAKLLNMKVVEEREYLGIKIALRRLRKTDFQNLLDKASRKLNVWGNKFISMAGRITLLKYAFLTLPLYMSSHSLVPLSILKEFDKACRNYLWNKHDGSHGFHYVAWDTLCKPKEHGGLGLSSAVSRVGPLRARFAWNLIDKPNTLLNRNIVDKYGSLWWKNEGKRCSSATWKILIDGWNSLKGILRWSIATDSMIDIQKDVWILDRSLERWPTFVTNWGEEIVSLNSFIVDRAWDVSKLYYFFGDELINLITKVDILKNLEEDKLELKFKLSRKSISALSYGARFSEYKEEVWYHWFFKLKLHPRVELFMWRLCMNAIPTAVFLFARRMADSNLCPWGCLKAEDVDHCSTTCQKLLQAISLLNSWGFPVPRFGSFSECLNKLRDVSVRNPFLPKMYFTLIFHSWLNRNRVKYGDGEESIVSIASSVVSFMATTNKGSNVLGNWGTNQSSSLLNFWYPPPPNWLKINIDGALAKLGKSGVGGVVRDGKGRFLLAYGSGCVHWDSAQVELLAFQSLRNLIQGWMHEADGIIIEGDNRNIINFLHNLYSIPEKKNKDQRHEDLFLKTFANVFFNLVHGLLHLLGFDHEVSNLAEEEMEKEEELVLTTLGWKGKGLIKSAYDSISNGSHQAQALDDTDQSIVEVDAFPYRQKIRYIFCDMDGTLLNSKSQITLRTVEALNEAISRGVRIVIATGKSRPAVMRAFKIANLAGNGGIVNESSPGVFLQGLLVYGRKGREICRRNLDRNVCKEILSYSLEHSVPAVAFSEDRCFTVFDHPLVESLHEIYHEPKAEVIPAVEQILSSFEIQVT</sequence>
<dbReference type="InterPro" id="IPR002156">
    <property type="entry name" value="RNaseH_domain"/>
</dbReference>
<keyword evidence="11" id="KW-1185">Reference proteome</keyword>